<proteinExistence type="predicted"/>
<organism evidence="1 2">
    <name type="scientific">Trifolium medium</name>
    <dbReference type="NCBI Taxonomy" id="97028"/>
    <lineage>
        <taxon>Eukaryota</taxon>
        <taxon>Viridiplantae</taxon>
        <taxon>Streptophyta</taxon>
        <taxon>Embryophyta</taxon>
        <taxon>Tracheophyta</taxon>
        <taxon>Spermatophyta</taxon>
        <taxon>Magnoliopsida</taxon>
        <taxon>eudicotyledons</taxon>
        <taxon>Gunneridae</taxon>
        <taxon>Pentapetalae</taxon>
        <taxon>rosids</taxon>
        <taxon>fabids</taxon>
        <taxon>Fabales</taxon>
        <taxon>Fabaceae</taxon>
        <taxon>Papilionoideae</taxon>
        <taxon>50 kb inversion clade</taxon>
        <taxon>NPAAA clade</taxon>
        <taxon>Hologalegina</taxon>
        <taxon>IRL clade</taxon>
        <taxon>Trifolieae</taxon>
        <taxon>Trifolium</taxon>
    </lineage>
</organism>
<feature type="non-terminal residue" evidence="1">
    <location>
        <position position="59"/>
    </location>
</feature>
<comment type="caution">
    <text evidence="1">The sequence shown here is derived from an EMBL/GenBank/DDBJ whole genome shotgun (WGS) entry which is preliminary data.</text>
</comment>
<keyword evidence="2" id="KW-1185">Reference proteome</keyword>
<evidence type="ECO:0000313" key="1">
    <source>
        <dbReference type="EMBL" id="MCI32567.1"/>
    </source>
</evidence>
<accession>A0A392R8M1</accession>
<sequence length="59" mass="6857">MGKWVRGEFIFRLWRMIGAGDTRHERGGVFSVKSAYLVLDKRARPQRILPGDEIENLAR</sequence>
<name>A0A392R8M1_9FABA</name>
<reference evidence="1 2" key="1">
    <citation type="journal article" date="2018" name="Front. Plant Sci.">
        <title>Red Clover (Trifolium pratense) and Zigzag Clover (T. medium) - A Picture of Genomic Similarities and Differences.</title>
        <authorList>
            <person name="Dluhosova J."/>
            <person name="Istvanek J."/>
            <person name="Nedelnik J."/>
            <person name="Repkova J."/>
        </authorList>
    </citation>
    <scope>NUCLEOTIDE SEQUENCE [LARGE SCALE GENOMIC DNA]</scope>
    <source>
        <strain evidence="2">cv. 10/8</strain>
        <tissue evidence="1">Leaf</tissue>
    </source>
</reference>
<protein>
    <submittedName>
        <fullName evidence="1">Uncharacterized protein</fullName>
    </submittedName>
</protein>
<dbReference type="AlphaFoldDB" id="A0A392R8M1"/>
<dbReference type="EMBL" id="LXQA010196773">
    <property type="protein sequence ID" value="MCI32567.1"/>
    <property type="molecule type" value="Genomic_DNA"/>
</dbReference>
<dbReference type="Proteomes" id="UP000265520">
    <property type="component" value="Unassembled WGS sequence"/>
</dbReference>
<evidence type="ECO:0000313" key="2">
    <source>
        <dbReference type="Proteomes" id="UP000265520"/>
    </source>
</evidence>